<reference evidence="4 5" key="2">
    <citation type="submission" date="2024-07" db="EMBL/GenBank/DDBJ databases">
        <authorList>
            <person name="Akdeniz Z."/>
        </authorList>
    </citation>
    <scope>NUCLEOTIDE SEQUENCE [LARGE SCALE GENOMIC DNA]</scope>
</reference>
<evidence type="ECO:0000256" key="2">
    <source>
        <dbReference type="SAM" id="MobiDB-lite"/>
    </source>
</evidence>
<dbReference type="InterPro" id="IPR011992">
    <property type="entry name" value="EF-hand-dom_pair"/>
</dbReference>
<dbReference type="PROSITE" id="PS00018">
    <property type="entry name" value="EF_HAND_1"/>
    <property type="match status" value="2"/>
</dbReference>
<dbReference type="EMBL" id="CATOUU010000154">
    <property type="protein sequence ID" value="CAI9918278.1"/>
    <property type="molecule type" value="Genomic_DNA"/>
</dbReference>
<keyword evidence="1" id="KW-0106">Calcium</keyword>
<dbReference type="AlphaFoldDB" id="A0AA86NFD7"/>
<dbReference type="Gene3D" id="1.10.238.10">
    <property type="entry name" value="EF-hand"/>
    <property type="match status" value="1"/>
</dbReference>
<name>A0AA86NFD7_9EUKA</name>
<protein>
    <submittedName>
        <fullName evidence="3">EF-hand domain pair</fullName>
    </submittedName>
    <submittedName>
        <fullName evidence="4">EF-hand_domain pair</fullName>
    </submittedName>
</protein>
<reference evidence="3" key="1">
    <citation type="submission" date="2023-06" db="EMBL/GenBank/DDBJ databases">
        <authorList>
            <person name="Kurt Z."/>
        </authorList>
    </citation>
    <scope>NUCLEOTIDE SEQUENCE</scope>
</reference>
<keyword evidence="5" id="KW-1185">Reference proteome</keyword>
<gene>
    <name evidence="4" type="ORF">HINF_LOCUS38890</name>
    <name evidence="3" type="ORF">HINF_LOCUS5923</name>
</gene>
<feature type="compositionally biased region" description="Basic and acidic residues" evidence="2">
    <location>
        <begin position="230"/>
        <end position="246"/>
    </location>
</feature>
<evidence type="ECO:0000313" key="4">
    <source>
        <dbReference type="EMBL" id="CAL6041237.1"/>
    </source>
</evidence>
<feature type="region of interest" description="Disordered" evidence="2">
    <location>
        <begin position="215"/>
        <end position="246"/>
    </location>
</feature>
<evidence type="ECO:0000313" key="5">
    <source>
        <dbReference type="Proteomes" id="UP001642409"/>
    </source>
</evidence>
<dbReference type="SUPFAM" id="SSF47473">
    <property type="entry name" value="EF-hand"/>
    <property type="match status" value="1"/>
</dbReference>
<evidence type="ECO:0000313" key="3">
    <source>
        <dbReference type="EMBL" id="CAI9918278.1"/>
    </source>
</evidence>
<dbReference type="Proteomes" id="UP001642409">
    <property type="component" value="Unassembled WGS sequence"/>
</dbReference>
<sequence>MLNNCKTAFKDCNDPQIEPNQLDTKPIATFLMVPKTGEEPLEICEIHWVLRKYFPNIPQSSAVIIAKLIDENNDGTIQRSEFNNLIIILEQVKEDEDIIDVVFAASDKNKNKLMEQREFQILKEKLHLEFEIPLNPMNKEEFKFFMRPFLGHLTGSDLVPYTSELQQYLAEEAVVLDKLKTKIINMIGKKDKKGEIVAKPDTIFDQSASNVKMIQPEAIMQQSTQQENEIPQKQKENEVLQKSTNE</sequence>
<comment type="caution">
    <text evidence="3">The sequence shown here is derived from an EMBL/GenBank/DDBJ whole genome shotgun (WGS) entry which is preliminary data.</text>
</comment>
<evidence type="ECO:0000256" key="1">
    <source>
        <dbReference type="ARBA" id="ARBA00022837"/>
    </source>
</evidence>
<accession>A0AA86NFD7</accession>
<feature type="compositionally biased region" description="Polar residues" evidence="2">
    <location>
        <begin position="220"/>
        <end position="229"/>
    </location>
</feature>
<dbReference type="EMBL" id="CAXDID020000149">
    <property type="protein sequence ID" value="CAL6041237.1"/>
    <property type="molecule type" value="Genomic_DNA"/>
</dbReference>
<dbReference type="InterPro" id="IPR018247">
    <property type="entry name" value="EF_Hand_1_Ca_BS"/>
</dbReference>
<organism evidence="3">
    <name type="scientific">Hexamita inflata</name>
    <dbReference type="NCBI Taxonomy" id="28002"/>
    <lineage>
        <taxon>Eukaryota</taxon>
        <taxon>Metamonada</taxon>
        <taxon>Diplomonadida</taxon>
        <taxon>Hexamitidae</taxon>
        <taxon>Hexamitinae</taxon>
        <taxon>Hexamita</taxon>
    </lineage>
</organism>
<proteinExistence type="predicted"/>